<dbReference type="Proteomes" id="UP000641646">
    <property type="component" value="Unassembled WGS sequence"/>
</dbReference>
<sequence length="104" mass="12306">MLIEWLKFKVAPERREEFIDNDAEIWTPVIASSPGFLGKEVWINPTEPTEVIMVIRWATCEQWKSFPQELLDRTEEKFAQAMGKSYQMLESLEYQVRKFPSTHP</sequence>
<dbReference type="RefSeq" id="WP_190463133.1">
    <property type="nucleotide sequence ID" value="NZ_JACJPW010000011.1"/>
</dbReference>
<dbReference type="AlphaFoldDB" id="A0A926ZFB7"/>
<dbReference type="EMBL" id="JACJPW010000011">
    <property type="protein sequence ID" value="MBD2180680.1"/>
    <property type="molecule type" value="Genomic_DNA"/>
</dbReference>
<dbReference type="InterPro" id="IPR007138">
    <property type="entry name" value="ABM_dom"/>
</dbReference>
<evidence type="ECO:0000313" key="3">
    <source>
        <dbReference type="Proteomes" id="UP000641646"/>
    </source>
</evidence>
<proteinExistence type="predicted"/>
<evidence type="ECO:0000313" key="2">
    <source>
        <dbReference type="EMBL" id="MBD2180680.1"/>
    </source>
</evidence>
<reference evidence="2" key="1">
    <citation type="journal article" date="2015" name="ISME J.">
        <title>Draft Genome Sequence of Streptomyces incarnatus NRRL8089, which Produces the Nucleoside Antibiotic Sinefungin.</title>
        <authorList>
            <person name="Oshima K."/>
            <person name="Hattori M."/>
            <person name="Shimizu H."/>
            <person name="Fukuda K."/>
            <person name="Nemoto M."/>
            <person name="Inagaki K."/>
            <person name="Tamura T."/>
        </authorList>
    </citation>
    <scope>NUCLEOTIDE SEQUENCE</scope>
    <source>
        <strain evidence="2">FACHB-1375</strain>
    </source>
</reference>
<dbReference type="InterPro" id="IPR011008">
    <property type="entry name" value="Dimeric_a/b-barrel"/>
</dbReference>
<dbReference type="InterPro" id="IPR022512">
    <property type="entry name" value="CHP03792"/>
</dbReference>
<keyword evidence="3" id="KW-1185">Reference proteome</keyword>
<feature type="domain" description="ABM" evidence="1">
    <location>
        <begin position="2"/>
        <end position="99"/>
    </location>
</feature>
<comment type="caution">
    <text evidence="2">The sequence shown here is derived from an EMBL/GenBank/DDBJ whole genome shotgun (WGS) entry which is preliminary data.</text>
</comment>
<dbReference type="Gene3D" id="3.30.70.100">
    <property type="match status" value="1"/>
</dbReference>
<organism evidence="2 3">
    <name type="scientific">Aerosakkonema funiforme FACHB-1375</name>
    <dbReference type="NCBI Taxonomy" id="2949571"/>
    <lineage>
        <taxon>Bacteria</taxon>
        <taxon>Bacillati</taxon>
        <taxon>Cyanobacteriota</taxon>
        <taxon>Cyanophyceae</taxon>
        <taxon>Oscillatoriophycideae</taxon>
        <taxon>Aerosakkonematales</taxon>
        <taxon>Aerosakkonemataceae</taxon>
        <taxon>Aerosakkonema</taxon>
    </lineage>
</organism>
<gene>
    <name evidence="2" type="ORF">H6G03_06120</name>
</gene>
<reference evidence="2" key="2">
    <citation type="submission" date="2020-08" db="EMBL/GenBank/DDBJ databases">
        <authorList>
            <person name="Chen M."/>
            <person name="Teng W."/>
            <person name="Zhao L."/>
            <person name="Hu C."/>
            <person name="Zhou Y."/>
            <person name="Han B."/>
            <person name="Song L."/>
            <person name="Shu W."/>
        </authorList>
    </citation>
    <scope>NUCLEOTIDE SEQUENCE</scope>
    <source>
        <strain evidence="2">FACHB-1375</strain>
    </source>
</reference>
<dbReference type="Pfam" id="PF03992">
    <property type="entry name" value="ABM"/>
    <property type="match status" value="1"/>
</dbReference>
<evidence type="ECO:0000259" key="1">
    <source>
        <dbReference type="PROSITE" id="PS51725"/>
    </source>
</evidence>
<protein>
    <submittedName>
        <fullName evidence="2">TIGR03792 family protein</fullName>
    </submittedName>
</protein>
<dbReference type="NCBIfam" id="TIGR03792">
    <property type="entry name" value="TIGR03792 family protein"/>
    <property type="match status" value="1"/>
</dbReference>
<dbReference type="SUPFAM" id="SSF54909">
    <property type="entry name" value="Dimeric alpha+beta barrel"/>
    <property type="match status" value="1"/>
</dbReference>
<name>A0A926ZFB7_9CYAN</name>
<accession>A0A926ZFB7</accession>
<dbReference type="PROSITE" id="PS51725">
    <property type="entry name" value="ABM"/>
    <property type="match status" value="1"/>
</dbReference>